<protein>
    <submittedName>
        <fullName evidence="2">Uncharacterized protein</fullName>
    </submittedName>
</protein>
<evidence type="ECO:0000313" key="2">
    <source>
        <dbReference type="EMBL" id="KAL1560010.1"/>
    </source>
</evidence>
<organism evidence="2 3">
    <name type="scientific">Salvia divinorum</name>
    <name type="common">Maria pastora</name>
    <name type="synonym">Diviner's sage</name>
    <dbReference type="NCBI Taxonomy" id="28513"/>
    <lineage>
        <taxon>Eukaryota</taxon>
        <taxon>Viridiplantae</taxon>
        <taxon>Streptophyta</taxon>
        <taxon>Embryophyta</taxon>
        <taxon>Tracheophyta</taxon>
        <taxon>Spermatophyta</taxon>
        <taxon>Magnoliopsida</taxon>
        <taxon>eudicotyledons</taxon>
        <taxon>Gunneridae</taxon>
        <taxon>Pentapetalae</taxon>
        <taxon>asterids</taxon>
        <taxon>lamiids</taxon>
        <taxon>Lamiales</taxon>
        <taxon>Lamiaceae</taxon>
        <taxon>Nepetoideae</taxon>
        <taxon>Mentheae</taxon>
        <taxon>Salviinae</taxon>
        <taxon>Salvia</taxon>
        <taxon>Salvia subgen. Calosphace</taxon>
    </lineage>
</organism>
<sequence length="67" mass="7659">MELRKLKKENSSRIQKNFFYRPNVGTWLHHRAEGTSPDSDKPQSVATSANDKQQQAVATSVKSMLKR</sequence>
<feature type="compositionally biased region" description="Polar residues" evidence="1">
    <location>
        <begin position="42"/>
        <end position="67"/>
    </location>
</feature>
<evidence type="ECO:0000313" key="3">
    <source>
        <dbReference type="Proteomes" id="UP001567538"/>
    </source>
</evidence>
<gene>
    <name evidence="2" type="ORF">AAHA92_10280</name>
</gene>
<feature type="region of interest" description="Disordered" evidence="1">
    <location>
        <begin position="29"/>
        <end position="67"/>
    </location>
</feature>
<name>A0ABD1HU45_SALDI</name>
<dbReference type="AlphaFoldDB" id="A0ABD1HU45"/>
<comment type="caution">
    <text evidence="2">The sequence shown here is derived from an EMBL/GenBank/DDBJ whole genome shotgun (WGS) entry which is preliminary data.</text>
</comment>
<accession>A0ABD1HU45</accession>
<feature type="compositionally biased region" description="Basic and acidic residues" evidence="1">
    <location>
        <begin position="30"/>
        <end position="41"/>
    </location>
</feature>
<reference evidence="2 3" key="1">
    <citation type="submission" date="2024-06" db="EMBL/GenBank/DDBJ databases">
        <title>A chromosome level genome sequence of Diviner's sage (Salvia divinorum).</title>
        <authorList>
            <person name="Ford S.A."/>
            <person name="Ro D.-K."/>
            <person name="Ness R.W."/>
            <person name="Phillips M.A."/>
        </authorList>
    </citation>
    <scope>NUCLEOTIDE SEQUENCE [LARGE SCALE GENOMIC DNA]</scope>
    <source>
        <strain evidence="2">SAF-2024a</strain>
        <tissue evidence="2">Leaf</tissue>
    </source>
</reference>
<dbReference type="Proteomes" id="UP001567538">
    <property type="component" value="Unassembled WGS sequence"/>
</dbReference>
<proteinExistence type="predicted"/>
<keyword evidence="3" id="KW-1185">Reference proteome</keyword>
<evidence type="ECO:0000256" key="1">
    <source>
        <dbReference type="SAM" id="MobiDB-lite"/>
    </source>
</evidence>
<dbReference type="EMBL" id="JBEAFC010000004">
    <property type="protein sequence ID" value="KAL1560010.1"/>
    <property type="molecule type" value="Genomic_DNA"/>
</dbReference>